<dbReference type="EMBL" id="LDJL01000002">
    <property type="protein sequence ID" value="KRG71680.1"/>
    <property type="molecule type" value="Genomic_DNA"/>
</dbReference>
<sequence length="68" mass="7729">MSNQNFASMHAELGPLAFLSIQHTERGRTPQAPTNEERVRAYRNTQPVLQGNAYEWPFRPSQMEAVAV</sequence>
<gene>
    <name evidence="1" type="ORF">ABB29_02730</name>
</gene>
<comment type="caution">
    <text evidence="1">The sequence shown here is derived from an EMBL/GenBank/DDBJ whole genome shotgun (WGS) entry which is preliminary data.</text>
</comment>
<accession>A0A0R0CQF9</accession>
<evidence type="ECO:0000313" key="2">
    <source>
        <dbReference type="Proteomes" id="UP000052052"/>
    </source>
</evidence>
<keyword evidence="2" id="KW-1185">Reference proteome</keyword>
<organism evidence="1 2">
    <name type="scientific">Pseudoxanthomonas dokdonensis</name>
    <dbReference type="NCBI Taxonomy" id="344882"/>
    <lineage>
        <taxon>Bacteria</taxon>
        <taxon>Pseudomonadati</taxon>
        <taxon>Pseudomonadota</taxon>
        <taxon>Gammaproteobacteria</taxon>
        <taxon>Lysobacterales</taxon>
        <taxon>Lysobacteraceae</taxon>
        <taxon>Pseudoxanthomonas</taxon>
    </lineage>
</organism>
<dbReference type="OrthoDB" id="5987990at2"/>
<name>A0A0R0CQF9_9GAMM</name>
<protein>
    <submittedName>
        <fullName evidence="1">Uncharacterized protein</fullName>
    </submittedName>
</protein>
<reference evidence="1 2" key="1">
    <citation type="submission" date="2015-05" db="EMBL/GenBank/DDBJ databases">
        <title>Genome sequencing and analysis of members of genus Stenotrophomonas.</title>
        <authorList>
            <person name="Patil P.P."/>
            <person name="Midha S."/>
            <person name="Patil P.B."/>
        </authorList>
    </citation>
    <scope>NUCLEOTIDE SEQUENCE [LARGE SCALE GENOMIC DNA]</scope>
    <source>
        <strain evidence="1 2">DSM 21858</strain>
    </source>
</reference>
<dbReference type="Proteomes" id="UP000052052">
    <property type="component" value="Unassembled WGS sequence"/>
</dbReference>
<proteinExistence type="predicted"/>
<dbReference type="AlphaFoldDB" id="A0A0R0CQF9"/>
<dbReference type="PATRIC" id="fig|344882.3.peg.1753"/>
<dbReference type="RefSeq" id="WP_057657070.1">
    <property type="nucleotide sequence ID" value="NZ_LDJL01000002.1"/>
</dbReference>
<evidence type="ECO:0000313" key="1">
    <source>
        <dbReference type="EMBL" id="KRG71680.1"/>
    </source>
</evidence>